<evidence type="ECO:0000256" key="6">
    <source>
        <dbReference type="HAMAP-Rule" id="MF_02079"/>
    </source>
</evidence>
<keyword evidence="8" id="KW-1185">Reference proteome</keyword>
<dbReference type="RefSeq" id="WP_344697743.1">
    <property type="nucleotide sequence ID" value="NZ_BAABBM010000001.1"/>
</dbReference>
<keyword evidence="3 6" id="KW-0133">Cell shape</keyword>
<evidence type="ECO:0000256" key="5">
    <source>
        <dbReference type="ARBA" id="ARBA00023136"/>
    </source>
</evidence>
<feature type="transmembrane region" description="Helical" evidence="6">
    <location>
        <begin position="72"/>
        <end position="94"/>
    </location>
</feature>
<dbReference type="InterPro" id="IPR001182">
    <property type="entry name" value="FtsW/RodA"/>
</dbReference>
<name>A0ABP7KTN6_9SPHN</name>
<keyword evidence="5 6" id="KW-0472">Membrane</keyword>
<evidence type="ECO:0000313" key="7">
    <source>
        <dbReference type="EMBL" id="GAA3885816.1"/>
    </source>
</evidence>
<keyword evidence="6" id="KW-0961">Cell wall biogenesis/degradation</keyword>
<evidence type="ECO:0000256" key="3">
    <source>
        <dbReference type="ARBA" id="ARBA00022960"/>
    </source>
</evidence>
<feature type="transmembrane region" description="Helical" evidence="6">
    <location>
        <begin position="272"/>
        <end position="290"/>
    </location>
</feature>
<reference evidence="8" key="1">
    <citation type="journal article" date="2019" name="Int. J. Syst. Evol. Microbiol.">
        <title>The Global Catalogue of Microorganisms (GCM) 10K type strain sequencing project: providing services to taxonomists for standard genome sequencing and annotation.</title>
        <authorList>
            <consortium name="The Broad Institute Genomics Platform"/>
            <consortium name="The Broad Institute Genome Sequencing Center for Infectious Disease"/>
            <person name="Wu L."/>
            <person name="Ma J."/>
        </authorList>
    </citation>
    <scope>NUCLEOTIDE SEQUENCE [LARGE SCALE GENOMIC DNA]</scope>
    <source>
        <strain evidence="8">JCM 17543</strain>
    </source>
</reference>
<comment type="catalytic activity">
    <reaction evidence="6">
        <text>[GlcNAc-(1-&gt;4)-Mur2Ac(oyl-L-Ala-gamma-D-Glu-L-Lys-D-Ala-D-Ala)](n)-di-trans,octa-cis-undecaprenyl diphosphate + beta-D-GlcNAc-(1-&gt;4)-Mur2Ac(oyl-L-Ala-gamma-D-Glu-L-Lys-D-Ala-D-Ala)-di-trans,octa-cis-undecaprenyl diphosphate = [GlcNAc-(1-&gt;4)-Mur2Ac(oyl-L-Ala-gamma-D-Glu-L-Lys-D-Ala-D-Ala)](n+1)-di-trans,octa-cis-undecaprenyl diphosphate + di-trans,octa-cis-undecaprenyl diphosphate + H(+)</text>
        <dbReference type="Rhea" id="RHEA:23708"/>
        <dbReference type="Rhea" id="RHEA-COMP:9602"/>
        <dbReference type="Rhea" id="RHEA-COMP:9603"/>
        <dbReference type="ChEBI" id="CHEBI:15378"/>
        <dbReference type="ChEBI" id="CHEBI:58405"/>
        <dbReference type="ChEBI" id="CHEBI:60033"/>
        <dbReference type="ChEBI" id="CHEBI:78435"/>
        <dbReference type="EC" id="2.4.99.28"/>
    </reaction>
</comment>
<dbReference type="PANTHER" id="PTHR30474">
    <property type="entry name" value="CELL CYCLE PROTEIN"/>
    <property type="match status" value="1"/>
</dbReference>
<feature type="transmembrane region" description="Helical" evidence="6">
    <location>
        <begin position="302"/>
        <end position="326"/>
    </location>
</feature>
<dbReference type="PANTHER" id="PTHR30474:SF1">
    <property type="entry name" value="PEPTIDOGLYCAN GLYCOSYLTRANSFERASE MRDB"/>
    <property type="match status" value="1"/>
</dbReference>
<dbReference type="EMBL" id="BAABBM010000001">
    <property type="protein sequence ID" value="GAA3885816.1"/>
    <property type="molecule type" value="Genomic_DNA"/>
</dbReference>
<accession>A0ABP7KTN6</accession>
<comment type="subcellular location">
    <subcellularLocation>
        <location evidence="6">Cell inner membrane</location>
        <topology evidence="6">Multi-pass membrane protein</topology>
    </subcellularLocation>
    <subcellularLocation>
        <location evidence="1">Membrane</location>
        <topology evidence="1">Multi-pass membrane protein</topology>
    </subcellularLocation>
</comment>
<comment type="caution">
    <text evidence="7">The sequence shown here is derived from an EMBL/GenBank/DDBJ whole genome shotgun (WGS) entry which is preliminary data.</text>
</comment>
<keyword evidence="6" id="KW-0997">Cell inner membrane</keyword>
<dbReference type="Proteomes" id="UP001500827">
    <property type="component" value="Unassembled WGS sequence"/>
</dbReference>
<evidence type="ECO:0000256" key="1">
    <source>
        <dbReference type="ARBA" id="ARBA00004141"/>
    </source>
</evidence>
<keyword evidence="4 6" id="KW-1133">Transmembrane helix</keyword>
<keyword evidence="6" id="KW-0573">Peptidoglycan synthesis</keyword>
<keyword evidence="2 6" id="KW-0812">Transmembrane</keyword>
<gene>
    <name evidence="6 7" type="primary">rodA</name>
    <name evidence="6" type="synonym">mrdB</name>
    <name evidence="7" type="ORF">GCM10022276_01070</name>
</gene>
<feature type="transmembrane region" description="Helical" evidence="6">
    <location>
        <begin position="49"/>
        <end position="66"/>
    </location>
</feature>
<keyword evidence="6" id="KW-0328">Glycosyltransferase</keyword>
<dbReference type="NCBIfam" id="TIGR02210">
    <property type="entry name" value="rodA_shape"/>
    <property type="match status" value="1"/>
</dbReference>
<dbReference type="EC" id="2.4.99.28" evidence="6"/>
<feature type="transmembrane region" description="Helical" evidence="6">
    <location>
        <begin position="164"/>
        <end position="185"/>
    </location>
</feature>
<keyword evidence="6" id="KW-1003">Cell membrane</keyword>
<evidence type="ECO:0000256" key="4">
    <source>
        <dbReference type="ARBA" id="ARBA00022989"/>
    </source>
</evidence>
<proteinExistence type="inferred from homology"/>
<sequence length="370" mass="39959">MITSAIIPKPLARLPWRLIFLVAGIATFGLIVLYSAAGGSIQPWAMKQAIVFTGFLGIAVGMSWMKETTIKAIAFPLYAVTLVMLIGVEALGFVSKGAQRWLDLGPIRLQPSEFMKPAIVLTLARFYELVPAAEIRKWRAIWPAMLLLGVPAFLILVQPDLGTCIMVMLCGVTVMFLAGLPWWLFAGPAAAVAVAAPIVYSMMHGYQRKRIDVFLDPESDPLGAGYHIAQSKIAIGSGGIWGKGFLHGSQSHLDYLPEGHTDFVFATMAEEWGLVGGILLICAFGAVIRWGMRVSQNSRTRFGQLAAAGLSATIFFYVSINLMMVMGLAPVVGVPLPLVSFGGSAVMTVMLCLGLLMALERQQRTVSRLA</sequence>
<organism evidence="7 8">
    <name type="scientific">Sphingomonas limnosediminicola</name>
    <dbReference type="NCBI Taxonomy" id="940133"/>
    <lineage>
        <taxon>Bacteria</taxon>
        <taxon>Pseudomonadati</taxon>
        <taxon>Pseudomonadota</taxon>
        <taxon>Alphaproteobacteria</taxon>
        <taxon>Sphingomonadales</taxon>
        <taxon>Sphingomonadaceae</taxon>
        <taxon>Sphingomonas</taxon>
    </lineage>
</organism>
<evidence type="ECO:0000256" key="2">
    <source>
        <dbReference type="ARBA" id="ARBA00022692"/>
    </source>
</evidence>
<comment type="pathway">
    <text evidence="6">Cell wall biogenesis; peptidoglycan biosynthesis.</text>
</comment>
<comment type="function">
    <text evidence="6">Peptidoglycan polymerase that is essential for cell wall elongation.</text>
</comment>
<dbReference type="Pfam" id="PF01098">
    <property type="entry name" value="FTSW_RODA_SPOVE"/>
    <property type="match status" value="1"/>
</dbReference>
<evidence type="ECO:0000313" key="8">
    <source>
        <dbReference type="Proteomes" id="UP001500827"/>
    </source>
</evidence>
<dbReference type="HAMAP" id="MF_02079">
    <property type="entry name" value="PGT_RodA"/>
    <property type="match status" value="1"/>
</dbReference>
<protein>
    <recommendedName>
        <fullName evidence="6">Peptidoglycan glycosyltransferase MrdB</fullName>
        <shortName evidence="6">PGT</shortName>
        <ecNumber evidence="6">2.4.99.28</ecNumber>
    </recommendedName>
    <alternativeName>
        <fullName evidence="6">Cell elongation protein RodA</fullName>
    </alternativeName>
    <alternativeName>
        <fullName evidence="6">Cell wall polymerase</fullName>
    </alternativeName>
    <alternativeName>
        <fullName evidence="6">Peptidoglycan polymerase</fullName>
        <shortName evidence="6">PG polymerase</shortName>
    </alternativeName>
</protein>
<dbReference type="InterPro" id="IPR011923">
    <property type="entry name" value="RodA/MrdB"/>
</dbReference>
<feature type="transmembrane region" description="Helical" evidence="6">
    <location>
        <begin position="338"/>
        <end position="359"/>
    </location>
</feature>
<feature type="transmembrane region" description="Helical" evidence="6">
    <location>
        <begin position="139"/>
        <end position="157"/>
    </location>
</feature>
<keyword evidence="6" id="KW-0808">Transferase</keyword>
<feature type="transmembrane region" description="Helical" evidence="6">
    <location>
        <begin position="18"/>
        <end position="37"/>
    </location>
</feature>
<comment type="similarity">
    <text evidence="6">Belongs to the SEDS family. MrdB/RodA subfamily.</text>
</comment>